<reference evidence="2" key="2">
    <citation type="submission" date="2025-08" db="UniProtKB">
        <authorList>
            <consortium name="Ensembl"/>
        </authorList>
    </citation>
    <scope>IDENTIFICATION</scope>
</reference>
<keyword evidence="1" id="KW-0472">Membrane</keyword>
<dbReference type="Ensembl" id="ENSMFAT00000099057.1">
    <property type="protein sequence ID" value="ENSMFAP00000059810.1"/>
    <property type="gene ID" value="ENSMFAG00000057564.1"/>
</dbReference>
<sequence>MEQHRGTSKTALVMLSFPFKYFIIFSFFTFYTRKKITKRSSHLSLPVLVETGFCHI</sequence>
<organism evidence="2 3">
    <name type="scientific">Macaca fascicularis</name>
    <name type="common">Crab-eating macaque</name>
    <name type="synonym">Cynomolgus monkey</name>
    <dbReference type="NCBI Taxonomy" id="9541"/>
    <lineage>
        <taxon>Eukaryota</taxon>
        <taxon>Metazoa</taxon>
        <taxon>Chordata</taxon>
        <taxon>Craniata</taxon>
        <taxon>Vertebrata</taxon>
        <taxon>Euteleostomi</taxon>
        <taxon>Mammalia</taxon>
        <taxon>Eutheria</taxon>
        <taxon>Euarchontoglires</taxon>
        <taxon>Primates</taxon>
        <taxon>Haplorrhini</taxon>
        <taxon>Catarrhini</taxon>
        <taxon>Cercopithecidae</taxon>
        <taxon>Cercopithecinae</taxon>
        <taxon>Macaca</taxon>
    </lineage>
</organism>
<name>A0A7N9D8W6_MACFA</name>
<dbReference type="Proteomes" id="UP000233100">
    <property type="component" value="Chromosome 7"/>
</dbReference>
<keyword evidence="1" id="KW-1133">Transmembrane helix</keyword>
<feature type="transmembrane region" description="Helical" evidence="1">
    <location>
        <begin position="12"/>
        <end position="31"/>
    </location>
</feature>
<evidence type="ECO:0000313" key="2">
    <source>
        <dbReference type="Ensembl" id="ENSMFAP00000059810.1"/>
    </source>
</evidence>
<keyword evidence="3" id="KW-1185">Reference proteome</keyword>
<evidence type="ECO:0000313" key="3">
    <source>
        <dbReference type="Proteomes" id="UP000233100"/>
    </source>
</evidence>
<proteinExistence type="predicted"/>
<reference evidence="2 3" key="1">
    <citation type="submission" date="2013-03" db="EMBL/GenBank/DDBJ databases">
        <authorList>
            <person name="Warren W."/>
            <person name="Wilson R.K."/>
        </authorList>
    </citation>
    <scope>NUCLEOTIDE SEQUENCE</scope>
</reference>
<dbReference type="AlphaFoldDB" id="A0A7N9D8W6"/>
<evidence type="ECO:0000256" key="1">
    <source>
        <dbReference type="SAM" id="Phobius"/>
    </source>
</evidence>
<protein>
    <submittedName>
        <fullName evidence="2">Uncharacterized protein</fullName>
    </submittedName>
</protein>
<keyword evidence="1" id="KW-0812">Transmembrane</keyword>
<reference evidence="2" key="3">
    <citation type="submission" date="2025-09" db="UniProtKB">
        <authorList>
            <consortium name="Ensembl"/>
        </authorList>
    </citation>
    <scope>IDENTIFICATION</scope>
</reference>
<accession>A0A7N9D8W6</accession>